<dbReference type="PRINTS" id="PR00344">
    <property type="entry name" value="BCTRLSENSOR"/>
</dbReference>
<evidence type="ECO:0000256" key="12">
    <source>
        <dbReference type="ARBA" id="ARBA00023136"/>
    </source>
</evidence>
<evidence type="ECO:0000256" key="8">
    <source>
        <dbReference type="ARBA" id="ARBA00022777"/>
    </source>
</evidence>
<dbReference type="CDD" id="cd00130">
    <property type="entry name" value="PAS"/>
    <property type="match status" value="1"/>
</dbReference>
<evidence type="ECO:0000259" key="20">
    <source>
        <dbReference type="PROSITE" id="PS50839"/>
    </source>
</evidence>
<dbReference type="Pfam" id="PF00512">
    <property type="entry name" value="HisKA"/>
    <property type="match status" value="1"/>
</dbReference>
<dbReference type="OrthoDB" id="9810730at2"/>
<dbReference type="PANTHER" id="PTHR45339">
    <property type="entry name" value="HYBRID SIGNAL TRANSDUCTION HISTIDINE KINASE J"/>
    <property type="match status" value="1"/>
</dbReference>
<comment type="subunit">
    <text evidence="13">At low DSF concentrations, interacts with RpfF.</text>
</comment>
<evidence type="ECO:0000256" key="16">
    <source>
        <dbReference type="SAM" id="Phobius"/>
    </source>
</evidence>
<dbReference type="SMART" id="SM00387">
    <property type="entry name" value="HATPase_c"/>
    <property type="match status" value="1"/>
</dbReference>
<dbReference type="PROSITE" id="PS50839">
    <property type="entry name" value="CHASE"/>
    <property type="match status" value="1"/>
</dbReference>
<evidence type="ECO:0000256" key="1">
    <source>
        <dbReference type="ARBA" id="ARBA00000085"/>
    </source>
</evidence>
<evidence type="ECO:0000259" key="17">
    <source>
        <dbReference type="PROSITE" id="PS50109"/>
    </source>
</evidence>
<evidence type="ECO:0000256" key="13">
    <source>
        <dbReference type="ARBA" id="ARBA00064003"/>
    </source>
</evidence>
<feature type="domain" description="PAS" evidence="19">
    <location>
        <begin position="298"/>
        <end position="342"/>
    </location>
</feature>
<comment type="catalytic activity">
    <reaction evidence="1">
        <text>ATP + protein L-histidine = ADP + protein N-phospho-L-histidine.</text>
        <dbReference type="EC" id="2.7.13.3"/>
    </reaction>
</comment>
<evidence type="ECO:0000256" key="4">
    <source>
        <dbReference type="ARBA" id="ARBA00022553"/>
    </source>
</evidence>
<dbReference type="Gene3D" id="3.30.450.20">
    <property type="entry name" value="PAS domain"/>
    <property type="match status" value="1"/>
</dbReference>
<dbReference type="InterPro" id="IPR000014">
    <property type="entry name" value="PAS"/>
</dbReference>
<dbReference type="Pfam" id="PF03924">
    <property type="entry name" value="CHASE"/>
    <property type="match status" value="1"/>
</dbReference>
<dbReference type="PROSITE" id="PS50112">
    <property type="entry name" value="PAS"/>
    <property type="match status" value="1"/>
</dbReference>
<dbReference type="CDD" id="cd16922">
    <property type="entry name" value="HATPase_EvgS-ArcB-TorS-like"/>
    <property type="match status" value="1"/>
</dbReference>
<evidence type="ECO:0000256" key="5">
    <source>
        <dbReference type="ARBA" id="ARBA00022679"/>
    </source>
</evidence>
<dbReference type="SMART" id="SM00388">
    <property type="entry name" value="HisKA"/>
    <property type="match status" value="1"/>
</dbReference>
<dbReference type="SUPFAM" id="SSF55785">
    <property type="entry name" value="PYP-like sensor domain (PAS domain)"/>
    <property type="match status" value="1"/>
</dbReference>
<sequence length="928" mass="102610">MPLSLLKAISSTKFYCLYLVGIVFILLLSEIFARSFIATAKEKERRNIYEQLSTHRANLESALARDLALTSSIKTYIAIHPELTQDEYTLYAQNLLMQQHQIKNIGAAKDLIITHMFPMKGNEKAVGLNYNKNPNQRSAALLAVKQNKIVLAGPLNLIQGGVGLIARQPVFKAYDNSLWGLVSVVIDFDKLIKVAQLDKVKGIKIALKGKDAKGQAGDVFWGDEAIFRNPDVLLANLKLPYGSWVLGATPSDHTSLVKYSAFHIFFTLAALLIFSFITFQRRLNAIQKQAFVEQLTESENRFRMIFKLNRSAMLLLDGDTGAIIDANDGAEQFYGYPKAKLLQLSLDDLNALTDSAQTLITLSEEGHSGGYCVSPQKLATGEIRTVEIHATVISISGQKVIFSLINDITDGLEGEGLLKQAVKKAEEASQAKSQFLANMSHEIRTPMNGIIGLSELCLGTGLNLQQQQYVEKVLLSAKNLMHVINDVLDYSKIEAGKLELHPDYFTLSDLIKGINSTIAHSAFDKGLNLLVDLGDSLYPLIEADRVRLNQVLLNLLSNAIKFTEYGTVTLKIEVLEQAPSLIKLRFSTLDTGIGIEKDAQTKLFLPFEQLDNSSSRQFGGTGLGLAISQELIHLMGSQLKLESRVGHGSCFSFELVLPAIDNDTSYSLAGTGIRPFIFIDCEKEKAILNNYFKALGVEPFTQGLANISQIQQPQPSTDIYILDYKVDKVRLKQLIDNNLLNTNKLIVLIPSGYGESTHLFSSMGISHFITKPYISDDIYSKLDAIIRPNLKLTGLALQSESKPLANLNLLVVEDNDINREIAMTVLNHLGANVVCAENGQLAIDVINQQKFDLVLMDIQMPVMDGISATKIIRQHYDIQQLPIIAMTAHVMQTEVDTFIAAGMNAHVGKPFDQENLKNVIMENIPNLN</sequence>
<dbReference type="InterPro" id="IPR036890">
    <property type="entry name" value="HATPase_C_sf"/>
</dbReference>
<dbReference type="SUPFAM" id="SSF55874">
    <property type="entry name" value="ATPase domain of HSP90 chaperone/DNA topoisomerase II/histidine kinase"/>
    <property type="match status" value="1"/>
</dbReference>
<dbReference type="SMART" id="SM00091">
    <property type="entry name" value="PAS"/>
    <property type="match status" value="1"/>
</dbReference>
<dbReference type="PANTHER" id="PTHR45339:SF1">
    <property type="entry name" value="HYBRID SIGNAL TRANSDUCTION HISTIDINE KINASE J"/>
    <property type="match status" value="1"/>
</dbReference>
<evidence type="ECO:0000256" key="9">
    <source>
        <dbReference type="ARBA" id="ARBA00022840"/>
    </source>
</evidence>
<feature type="transmembrane region" description="Helical" evidence="16">
    <location>
        <begin position="261"/>
        <end position="279"/>
    </location>
</feature>
<feature type="domain" description="Histidine kinase" evidence="17">
    <location>
        <begin position="438"/>
        <end position="659"/>
    </location>
</feature>
<dbReference type="STRING" id="1513271.XM47_05475"/>
<feature type="domain" description="CHASE" evidence="20">
    <location>
        <begin position="112"/>
        <end position="200"/>
    </location>
</feature>
<keyword evidence="6 16" id="KW-0812">Transmembrane</keyword>
<dbReference type="GO" id="GO:0005524">
    <property type="term" value="F:ATP binding"/>
    <property type="evidence" value="ECO:0007669"/>
    <property type="project" value="UniProtKB-KW"/>
</dbReference>
<dbReference type="InterPro" id="IPR004358">
    <property type="entry name" value="Sig_transdc_His_kin-like_C"/>
</dbReference>
<keyword evidence="11" id="KW-0902">Two-component regulatory system</keyword>
<dbReference type="Pfam" id="PF13188">
    <property type="entry name" value="PAS_8"/>
    <property type="match status" value="1"/>
</dbReference>
<dbReference type="Pfam" id="PF00072">
    <property type="entry name" value="Response_reg"/>
    <property type="match status" value="1"/>
</dbReference>
<dbReference type="InterPro" id="IPR006189">
    <property type="entry name" value="CHASE_dom"/>
</dbReference>
<evidence type="ECO:0000256" key="2">
    <source>
        <dbReference type="ARBA" id="ARBA00004370"/>
    </source>
</evidence>
<dbReference type="SMART" id="SM01079">
    <property type="entry name" value="CHASE"/>
    <property type="match status" value="1"/>
</dbReference>
<dbReference type="FunFam" id="3.30.565.10:FF:000010">
    <property type="entry name" value="Sensor histidine kinase RcsC"/>
    <property type="match status" value="1"/>
</dbReference>
<gene>
    <name evidence="21" type="ORF">XM47_05475</name>
</gene>
<evidence type="ECO:0000313" key="21">
    <source>
        <dbReference type="EMBL" id="KMT65917.1"/>
    </source>
</evidence>
<dbReference type="Proteomes" id="UP000037600">
    <property type="component" value="Unassembled WGS sequence"/>
</dbReference>
<keyword evidence="10 16" id="KW-1133">Transmembrane helix</keyword>
<dbReference type="EC" id="2.7.13.3" evidence="3"/>
<keyword evidence="12 16" id="KW-0472">Membrane</keyword>
<dbReference type="InterPro" id="IPR001789">
    <property type="entry name" value="Sig_transdc_resp-reg_receiver"/>
</dbReference>
<dbReference type="PROSITE" id="PS50110">
    <property type="entry name" value="RESPONSE_REGULATORY"/>
    <property type="match status" value="1"/>
</dbReference>
<dbReference type="Gene3D" id="3.30.450.350">
    <property type="entry name" value="CHASE domain"/>
    <property type="match status" value="1"/>
</dbReference>
<keyword evidence="8" id="KW-0418">Kinase</keyword>
<dbReference type="InterPro" id="IPR005467">
    <property type="entry name" value="His_kinase_dom"/>
</dbReference>
<dbReference type="SMART" id="SM00448">
    <property type="entry name" value="REC"/>
    <property type="match status" value="1"/>
</dbReference>
<dbReference type="Gene3D" id="3.40.50.2300">
    <property type="match status" value="1"/>
</dbReference>
<keyword evidence="9" id="KW-0067">ATP-binding</keyword>
<proteinExistence type="predicted"/>
<dbReference type="NCBIfam" id="TIGR00229">
    <property type="entry name" value="sensory_box"/>
    <property type="match status" value="1"/>
</dbReference>
<evidence type="ECO:0000256" key="11">
    <source>
        <dbReference type="ARBA" id="ARBA00023012"/>
    </source>
</evidence>
<dbReference type="Gene3D" id="1.10.287.130">
    <property type="match status" value="1"/>
</dbReference>
<dbReference type="FunFam" id="1.10.287.130:FF:000002">
    <property type="entry name" value="Two-component osmosensing histidine kinase"/>
    <property type="match status" value="1"/>
</dbReference>
<dbReference type="Gene3D" id="3.30.565.10">
    <property type="entry name" value="Histidine kinase-like ATPase, C-terminal domain"/>
    <property type="match status" value="1"/>
</dbReference>
<comment type="caution">
    <text evidence="21">The sequence shown here is derived from an EMBL/GenBank/DDBJ whole genome shotgun (WGS) entry which is preliminary data.</text>
</comment>
<keyword evidence="5" id="KW-0808">Transferase</keyword>
<evidence type="ECO:0000256" key="3">
    <source>
        <dbReference type="ARBA" id="ARBA00012438"/>
    </source>
</evidence>
<accession>A0A0J8GT34</accession>
<evidence type="ECO:0000313" key="22">
    <source>
        <dbReference type="Proteomes" id="UP000037600"/>
    </source>
</evidence>
<feature type="modified residue" description="4-aspartylphosphate" evidence="15">
    <location>
        <position position="857"/>
    </location>
</feature>
<dbReference type="RefSeq" id="WP_048690576.1">
    <property type="nucleotide sequence ID" value="NZ_KQ130485.1"/>
</dbReference>
<evidence type="ECO:0000256" key="14">
    <source>
        <dbReference type="ARBA" id="ARBA00068150"/>
    </source>
</evidence>
<dbReference type="EMBL" id="LAZL01000007">
    <property type="protein sequence ID" value="KMT65917.1"/>
    <property type="molecule type" value="Genomic_DNA"/>
</dbReference>
<dbReference type="CDD" id="cd00082">
    <property type="entry name" value="HisKA"/>
    <property type="match status" value="1"/>
</dbReference>
<dbReference type="InterPro" id="IPR042240">
    <property type="entry name" value="CHASE_sf"/>
</dbReference>
<keyword evidence="22" id="KW-1185">Reference proteome</keyword>
<dbReference type="CDD" id="cd17546">
    <property type="entry name" value="REC_hyHK_CKI1_RcsC-like"/>
    <property type="match status" value="1"/>
</dbReference>
<dbReference type="InterPro" id="IPR036097">
    <property type="entry name" value="HisK_dim/P_sf"/>
</dbReference>
<evidence type="ECO:0000256" key="10">
    <source>
        <dbReference type="ARBA" id="ARBA00022989"/>
    </source>
</evidence>
<dbReference type="PROSITE" id="PS50109">
    <property type="entry name" value="HIS_KIN"/>
    <property type="match status" value="1"/>
</dbReference>
<evidence type="ECO:0000259" key="18">
    <source>
        <dbReference type="PROSITE" id="PS50110"/>
    </source>
</evidence>
<dbReference type="SUPFAM" id="SSF47384">
    <property type="entry name" value="Homodimeric domain of signal transducing histidine kinase"/>
    <property type="match status" value="1"/>
</dbReference>
<reference evidence="21 22" key="1">
    <citation type="submission" date="2015-04" db="EMBL/GenBank/DDBJ databases">
        <title>Draft Genome Sequence of the Novel Agar-Digesting Marine Bacterium Q1.</title>
        <authorList>
            <person name="Li Y."/>
            <person name="Li D."/>
            <person name="Chen G."/>
            <person name="Du Z."/>
        </authorList>
    </citation>
    <scope>NUCLEOTIDE SEQUENCE [LARGE SCALE GENOMIC DNA]</scope>
    <source>
        <strain evidence="21 22">Q1</strain>
    </source>
</reference>
<dbReference type="InterPro" id="IPR011006">
    <property type="entry name" value="CheY-like_superfamily"/>
</dbReference>
<dbReference type="Pfam" id="PF02518">
    <property type="entry name" value="HATPase_c"/>
    <property type="match status" value="1"/>
</dbReference>
<dbReference type="GO" id="GO:0000155">
    <property type="term" value="F:phosphorelay sensor kinase activity"/>
    <property type="evidence" value="ECO:0007669"/>
    <property type="project" value="InterPro"/>
</dbReference>
<evidence type="ECO:0000256" key="7">
    <source>
        <dbReference type="ARBA" id="ARBA00022741"/>
    </source>
</evidence>
<evidence type="ECO:0000256" key="6">
    <source>
        <dbReference type="ARBA" id="ARBA00022692"/>
    </source>
</evidence>
<comment type="subcellular location">
    <subcellularLocation>
        <location evidence="2">Membrane</location>
    </subcellularLocation>
</comment>
<feature type="domain" description="Response regulatory" evidence="18">
    <location>
        <begin position="808"/>
        <end position="924"/>
    </location>
</feature>
<feature type="transmembrane region" description="Helical" evidence="16">
    <location>
        <begin position="12"/>
        <end position="37"/>
    </location>
</feature>
<dbReference type="GO" id="GO:0016020">
    <property type="term" value="C:membrane"/>
    <property type="evidence" value="ECO:0007669"/>
    <property type="project" value="UniProtKB-SubCell"/>
</dbReference>
<name>A0A0J8GT34_9ALTE</name>
<dbReference type="SUPFAM" id="SSF52172">
    <property type="entry name" value="CheY-like"/>
    <property type="match status" value="1"/>
</dbReference>
<dbReference type="InterPro" id="IPR035965">
    <property type="entry name" value="PAS-like_dom_sf"/>
</dbReference>
<evidence type="ECO:0000256" key="15">
    <source>
        <dbReference type="PROSITE-ProRule" id="PRU00169"/>
    </source>
</evidence>
<evidence type="ECO:0000259" key="19">
    <source>
        <dbReference type="PROSITE" id="PS50112"/>
    </source>
</evidence>
<dbReference type="AlphaFoldDB" id="A0A0J8GT34"/>
<protein>
    <recommendedName>
        <fullName evidence="14">Sensory/regulatory protein RpfC</fullName>
        <ecNumber evidence="3">2.7.13.3</ecNumber>
    </recommendedName>
</protein>
<organism evidence="21 22">
    <name type="scientific">Catenovulum maritimum</name>
    <dbReference type="NCBI Taxonomy" id="1513271"/>
    <lineage>
        <taxon>Bacteria</taxon>
        <taxon>Pseudomonadati</taxon>
        <taxon>Pseudomonadota</taxon>
        <taxon>Gammaproteobacteria</taxon>
        <taxon>Alteromonadales</taxon>
        <taxon>Alteromonadaceae</taxon>
        <taxon>Catenovulum</taxon>
    </lineage>
</organism>
<keyword evidence="4 15" id="KW-0597">Phosphoprotein</keyword>
<keyword evidence="7" id="KW-0547">Nucleotide-binding</keyword>
<dbReference type="InterPro" id="IPR003661">
    <property type="entry name" value="HisK_dim/P_dom"/>
</dbReference>
<dbReference type="InterPro" id="IPR003594">
    <property type="entry name" value="HATPase_dom"/>
</dbReference>